<evidence type="ECO:0000256" key="3">
    <source>
        <dbReference type="ARBA" id="ARBA00022801"/>
    </source>
</evidence>
<organism evidence="6 7">
    <name type="scientific">Imperialibacter roseus</name>
    <dbReference type="NCBI Taxonomy" id="1324217"/>
    <lineage>
        <taxon>Bacteria</taxon>
        <taxon>Pseudomonadati</taxon>
        <taxon>Bacteroidota</taxon>
        <taxon>Cytophagia</taxon>
        <taxon>Cytophagales</taxon>
        <taxon>Flammeovirgaceae</taxon>
        <taxon>Imperialibacter</taxon>
    </lineage>
</organism>
<dbReference type="Proteomes" id="UP001302349">
    <property type="component" value="Chromosome"/>
</dbReference>
<evidence type="ECO:0000256" key="4">
    <source>
        <dbReference type="ARBA" id="ARBA00022837"/>
    </source>
</evidence>
<protein>
    <submittedName>
        <fullName evidence="6">Arylsulfatase</fullName>
    </submittedName>
</protein>
<keyword evidence="3" id="KW-0378">Hydrolase</keyword>
<dbReference type="InterPro" id="IPR024607">
    <property type="entry name" value="Sulfatase_CS"/>
</dbReference>
<sequence length="508" mass="56608">MRSFIILLCLSAVLLSCSTTPEEKKPNIIYILADDLGYGDVGAYGQKLIQTPNIDALAKNGMKFTRHYSGAPVCAPSRYALLTGLHMGHSFIRGNDEWRERGAVWDFAAMLADSTLEGQRPIPDSTLTMGEVMQQAGYKTALIGKWGLGAPASESTPNTQGFDYFCGYNCQRQAHNLYPTHIWENENRIYLNNEFMAPGEKLATGSDTLAESSFDKFYQADYAPGVMHEKALGFLRENKDNPFFLYYASPLPHLPLQVPKEYVEKYHAIFGEEQPYLGNLGYFPHRYPRAAYAGMISYLDDQVGELVATLKELGIYENTLIIFTSDNGPTYTAGVDFEYFNSTGPYTNGYGRNKGFVYEGGIRVPMIASWEGKIKPGTTTDLASVFYDVMPTFCELVGIAAPAKTDGISFLPTLLGQGNQPVHEFLYWELLEYTGQQAVQMGDWKGVRKGMFEGNLGVELYNLKSDPREQNNVAAENPEVVAQIEAIMSREHEPAATEKFKFEALGEK</sequence>
<gene>
    <name evidence="6" type="ORF">RT717_02515</name>
</gene>
<accession>A0ABZ0ISV1</accession>
<evidence type="ECO:0000256" key="1">
    <source>
        <dbReference type="ARBA" id="ARBA00008779"/>
    </source>
</evidence>
<dbReference type="Gene3D" id="3.30.1120.10">
    <property type="match status" value="1"/>
</dbReference>
<dbReference type="InterPro" id="IPR000917">
    <property type="entry name" value="Sulfatase_N"/>
</dbReference>
<keyword evidence="7" id="KW-1185">Reference proteome</keyword>
<evidence type="ECO:0000256" key="2">
    <source>
        <dbReference type="ARBA" id="ARBA00022723"/>
    </source>
</evidence>
<keyword evidence="4" id="KW-0106">Calcium</keyword>
<evidence type="ECO:0000313" key="7">
    <source>
        <dbReference type="Proteomes" id="UP001302349"/>
    </source>
</evidence>
<reference evidence="6 7" key="1">
    <citation type="journal article" date="2023" name="Microbiol. Resour. Announc.">
        <title>Complete Genome Sequence of Imperialibacter roseus strain P4T.</title>
        <authorList>
            <person name="Tizabi D.R."/>
            <person name="Bachvaroff T."/>
            <person name="Hill R.T."/>
        </authorList>
    </citation>
    <scope>NUCLEOTIDE SEQUENCE [LARGE SCALE GENOMIC DNA]</scope>
    <source>
        <strain evidence="6 7">P4T</strain>
    </source>
</reference>
<comment type="similarity">
    <text evidence="1">Belongs to the sulfatase family.</text>
</comment>
<dbReference type="PANTHER" id="PTHR42693">
    <property type="entry name" value="ARYLSULFATASE FAMILY MEMBER"/>
    <property type="match status" value="1"/>
</dbReference>
<dbReference type="RefSeq" id="WP_317490172.1">
    <property type="nucleotide sequence ID" value="NZ_CP136051.1"/>
</dbReference>
<dbReference type="PANTHER" id="PTHR42693:SF53">
    <property type="entry name" value="ENDO-4-O-SULFATASE"/>
    <property type="match status" value="1"/>
</dbReference>
<feature type="domain" description="Sulfatase N-terminal" evidence="5">
    <location>
        <begin position="26"/>
        <end position="399"/>
    </location>
</feature>
<dbReference type="PROSITE" id="PS00523">
    <property type="entry name" value="SULFATASE_1"/>
    <property type="match status" value="1"/>
</dbReference>
<dbReference type="EMBL" id="CP136051">
    <property type="protein sequence ID" value="WOK07494.1"/>
    <property type="molecule type" value="Genomic_DNA"/>
</dbReference>
<dbReference type="CDD" id="cd16145">
    <property type="entry name" value="ARS_like"/>
    <property type="match status" value="1"/>
</dbReference>
<evidence type="ECO:0000259" key="5">
    <source>
        <dbReference type="Pfam" id="PF00884"/>
    </source>
</evidence>
<proteinExistence type="inferred from homology"/>
<dbReference type="Pfam" id="PF00884">
    <property type="entry name" value="Sulfatase"/>
    <property type="match status" value="1"/>
</dbReference>
<dbReference type="PROSITE" id="PS51257">
    <property type="entry name" value="PROKAR_LIPOPROTEIN"/>
    <property type="match status" value="1"/>
</dbReference>
<dbReference type="InterPro" id="IPR050738">
    <property type="entry name" value="Sulfatase"/>
</dbReference>
<dbReference type="Gene3D" id="3.40.720.10">
    <property type="entry name" value="Alkaline Phosphatase, subunit A"/>
    <property type="match status" value="1"/>
</dbReference>
<dbReference type="SUPFAM" id="SSF53649">
    <property type="entry name" value="Alkaline phosphatase-like"/>
    <property type="match status" value="1"/>
</dbReference>
<evidence type="ECO:0000313" key="6">
    <source>
        <dbReference type="EMBL" id="WOK07494.1"/>
    </source>
</evidence>
<keyword evidence="2" id="KW-0479">Metal-binding</keyword>
<name>A0ABZ0ISV1_9BACT</name>
<dbReference type="InterPro" id="IPR017850">
    <property type="entry name" value="Alkaline_phosphatase_core_sf"/>
</dbReference>